<proteinExistence type="predicted"/>
<protein>
    <recommendedName>
        <fullName evidence="6">Sorting nexin-14</fullName>
    </recommendedName>
</protein>
<dbReference type="SUPFAM" id="SSF48097">
    <property type="entry name" value="Regulator of G-protein signaling, RGS"/>
    <property type="match status" value="1"/>
</dbReference>
<dbReference type="InterPro" id="IPR044926">
    <property type="entry name" value="RGS_subdomain_2"/>
</dbReference>
<dbReference type="AlphaFoldDB" id="A0A821T514"/>
<dbReference type="Pfam" id="PF00615">
    <property type="entry name" value="RGS"/>
    <property type="match status" value="1"/>
</dbReference>
<dbReference type="PANTHER" id="PTHR22775">
    <property type="entry name" value="SORTING NEXIN"/>
    <property type="match status" value="1"/>
</dbReference>
<feature type="transmembrane region" description="Helical" evidence="1">
    <location>
        <begin position="18"/>
        <end position="35"/>
    </location>
</feature>
<dbReference type="InterPro" id="IPR036871">
    <property type="entry name" value="PX_dom_sf"/>
</dbReference>
<dbReference type="PANTHER" id="PTHR22775:SF44">
    <property type="entry name" value="SORTING NEXIN-14"/>
    <property type="match status" value="1"/>
</dbReference>
<dbReference type="InterPro" id="IPR003114">
    <property type="entry name" value="Phox_assoc"/>
</dbReference>
<evidence type="ECO:0000259" key="3">
    <source>
        <dbReference type="PROSITE" id="PS51207"/>
    </source>
</evidence>
<dbReference type="SMART" id="SM00315">
    <property type="entry name" value="RGS"/>
    <property type="match status" value="1"/>
</dbReference>
<accession>A0A821T514</accession>
<gene>
    <name evidence="4" type="ORF">PMACD_LOCUS8229</name>
</gene>
<evidence type="ECO:0000256" key="1">
    <source>
        <dbReference type="SAM" id="Phobius"/>
    </source>
</evidence>
<dbReference type="InterPro" id="IPR016137">
    <property type="entry name" value="RGS"/>
</dbReference>
<dbReference type="SUPFAM" id="SSF64268">
    <property type="entry name" value="PX domain"/>
    <property type="match status" value="1"/>
</dbReference>
<keyword evidence="5" id="KW-1185">Reference proteome</keyword>
<evidence type="ECO:0000313" key="5">
    <source>
        <dbReference type="Proteomes" id="UP000663880"/>
    </source>
</evidence>
<dbReference type="OrthoDB" id="5957963at2759"/>
<dbReference type="Pfam" id="PF02194">
    <property type="entry name" value="PXA"/>
    <property type="match status" value="1"/>
</dbReference>
<evidence type="ECO:0000313" key="4">
    <source>
        <dbReference type="EMBL" id="CAF4864818.1"/>
    </source>
</evidence>
<name>A0A821T514_9NEOP</name>
<dbReference type="InterPro" id="IPR036305">
    <property type="entry name" value="RGS_sf"/>
</dbReference>
<dbReference type="PROSITE" id="PS50132">
    <property type="entry name" value="RGS"/>
    <property type="match status" value="1"/>
</dbReference>
<sequence>MTERCQKEFLRKIRNQNFIIYAGILVGLLAVLYYYRLHLITILVSYGLGCLACYYCLTTNVLRNCAEQITCHFIKKSPKNKEASKQGCITCGSRDCNRHDPQISTEPWRGLQIHKQLDQAIEDFYNTILEQFINSWYTKITLQPFFVDELRYQLRYASASLLRRALKINYARLISERLVPCALRHYSVVTSGVRPCLHVAASNRNAELRYLRCMTEALLPYLARNNEIQNSVFKVLIREIFAGWVLLSLTDVLADPYILNTLIILATGNETVAPLPATPNYKVEFLETFVRQTESVYAKRPRLLRIELELLVQEPDHFYAFMQHLKTSGTIHVLHFYKDIKSFQTRILNPDLSAKEQAQLHLEAKELYLRYIAVSLPCVSLPDALERELKDLLDTGVDCVKRLQTSRALYQAAHQSHAMLEKVLMPKFLHSEEFYRLLIGPRIPTGYHKQLTKRSQEKSVKLGTKIRNVLRSQNDGQVLESSLPDDGLENVDILKYFDSLATEDGLGDQDLSTYKVVLTNVETRLQAPPRRGPVRVFRVAVHQMRPGETANFFTVDRTEHDFHLLRSKLQEFHGDRLLAHLPLPSRRDNSPLETLRYKYEDFLQRILQITLLQTSELLYLFLTVDTDFSLVVQASTLNVGTDLGNIYQSVAHRLRKEKGQHLESFLRNFLISSDKERYQALKQGTRDVEEALEVNENVPEVVIRKRNGRNIKNRTFGNNFDVRPQLSDRDMVYQQNVVGFTQCLMYILIKVIKTRSFLLGVVGNILSISRDLVDRAFCFALNRSLSDLLSERRLAHLIRLGHGILFSKRTSPRNDAVKQRFTARSRVEAAICARATIALGPGLPRAALNAFDILQNPLLNKQLVYNLLDLCVLELFPELRSESR</sequence>
<dbReference type="GO" id="GO:0097352">
    <property type="term" value="P:autophagosome maturation"/>
    <property type="evidence" value="ECO:0007669"/>
    <property type="project" value="TreeGrafter"/>
</dbReference>
<dbReference type="GO" id="GO:0035091">
    <property type="term" value="F:phosphatidylinositol binding"/>
    <property type="evidence" value="ECO:0007669"/>
    <property type="project" value="InterPro"/>
</dbReference>
<reference evidence="4" key="1">
    <citation type="submission" date="2021-02" db="EMBL/GenBank/DDBJ databases">
        <authorList>
            <person name="Steward A R."/>
        </authorList>
    </citation>
    <scope>NUCLEOTIDE SEQUENCE</scope>
</reference>
<dbReference type="SMART" id="SM00312">
    <property type="entry name" value="PX"/>
    <property type="match status" value="1"/>
</dbReference>
<dbReference type="GO" id="GO:0005770">
    <property type="term" value="C:late endosome"/>
    <property type="evidence" value="ECO:0007669"/>
    <property type="project" value="TreeGrafter"/>
</dbReference>
<comment type="caution">
    <text evidence="4">The sequence shown here is derived from an EMBL/GenBank/DDBJ whole genome shotgun (WGS) entry which is preliminary data.</text>
</comment>
<evidence type="ECO:0008006" key="6">
    <source>
        <dbReference type="Google" id="ProtNLM"/>
    </source>
</evidence>
<dbReference type="Gene3D" id="3.30.1520.10">
    <property type="entry name" value="Phox-like domain"/>
    <property type="match status" value="1"/>
</dbReference>
<feature type="domain" description="PXA" evidence="3">
    <location>
        <begin position="114"/>
        <end position="270"/>
    </location>
</feature>
<dbReference type="Gene3D" id="1.10.167.10">
    <property type="entry name" value="Regulator of G-protein Signalling 4, domain 2"/>
    <property type="match status" value="1"/>
</dbReference>
<dbReference type="Proteomes" id="UP000663880">
    <property type="component" value="Unassembled WGS sequence"/>
</dbReference>
<evidence type="ECO:0000259" key="2">
    <source>
        <dbReference type="PROSITE" id="PS50132"/>
    </source>
</evidence>
<dbReference type="SMART" id="SM00313">
    <property type="entry name" value="PXA"/>
    <property type="match status" value="1"/>
</dbReference>
<keyword evidence="1" id="KW-0812">Transmembrane</keyword>
<dbReference type="EMBL" id="CAJOBZ010000021">
    <property type="protein sequence ID" value="CAF4864818.1"/>
    <property type="molecule type" value="Genomic_DNA"/>
</dbReference>
<dbReference type="PROSITE" id="PS51207">
    <property type="entry name" value="PXA"/>
    <property type="match status" value="1"/>
</dbReference>
<dbReference type="Pfam" id="PF00787">
    <property type="entry name" value="PX"/>
    <property type="match status" value="1"/>
</dbReference>
<keyword evidence="1" id="KW-1133">Transmembrane helix</keyword>
<feature type="domain" description="RGS" evidence="2">
    <location>
        <begin position="307"/>
        <end position="438"/>
    </location>
</feature>
<dbReference type="InterPro" id="IPR001683">
    <property type="entry name" value="PX_dom"/>
</dbReference>
<organism evidence="4 5">
    <name type="scientific">Pieris macdunnoughi</name>
    <dbReference type="NCBI Taxonomy" id="345717"/>
    <lineage>
        <taxon>Eukaryota</taxon>
        <taxon>Metazoa</taxon>
        <taxon>Ecdysozoa</taxon>
        <taxon>Arthropoda</taxon>
        <taxon>Hexapoda</taxon>
        <taxon>Insecta</taxon>
        <taxon>Pterygota</taxon>
        <taxon>Neoptera</taxon>
        <taxon>Endopterygota</taxon>
        <taxon>Lepidoptera</taxon>
        <taxon>Glossata</taxon>
        <taxon>Ditrysia</taxon>
        <taxon>Papilionoidea</taxon>
        <taxon>Pieridae</taxon>
        <taxon>Pierinae</taxon>
        <taxon>Pieris</taxon>
    </lineage>
</organism>
<keyword evidence="1" id="KW-0472">Membrane</keyword>